<feature type="transmembrane region" description="Helical" evidence="8">
    <location>
        <begin position="123"/>
        <end position="142"/>
    </location>
</feature>
<evidence type="ECO:0000313" key="10">
    <source>
        <dbReference type="EMBL" id="ADV46292.1"/>
    </source>
</evidence>
<name>E6X3L5_NITSE</name>
<dbReference type="eggNOG" id="COG0811">
    <property type="taxonomic scope" value="Bacteria"/>
</dbReference>
<keyword evidence="5 8" id="KW-0472">Membrane</keyword>
<evidence type="ECO:0000256" key="4">
    <source>
        <dbReference type="ARBA" id="ARBA00022989"/>
    </source>
</evidence>
<accession>E6X3L5</accession>
<proteinExistence type="inferred from homology"/>
<feature type="transmembrane region" description="Helical" evidence="8">
    <location>
        <begin position="162"/>
        <end position="186"/>
    </location>
</feature>
<sequence>MAESIQHRGGSCPGVYLTLMSVPFLFVAVLAAGYARYIPFDIGLHTLITVAFIFLIFLFFIPHNASYAACRISKNFALMEQDLQEGLRRNALTIMGKTKSTLTVRDFLDEYFKAVRDDNYARVAATIFPMLGILGTFLAIAISMPDFTVNSSEKLDQQISILLAGVGTAFYASIYGIFLSLWWIFFERRGLAKIERQIQALEELYNDKIWKKSELVKHEHMQSELKDQKIIQTLQETFNLDFIKEMSSQYLRSYQSIVEETTRSFSLLAEKMQESSRELRQTLERLESRRESVQAEELMEKNLQQFVRTAQRLEEGLEHFDNSVERSLEKIDYELASAVERLGRMTELIAREQEKLSRLGKRASREHRAPDLFEDA</sequence>
<dbReference type="STRING" id="749222.Nitsa_1034"/>
<protein>
    <recommendedName>
        <fullName evidence="9">MotA/TolQ/ExbB proton channel domain-containing protein</fullName>
    </recommendedName>
</protein>
<comment type="similarity">
    <text evidence="6">Belongs to the exbB/tolQ family.</text>
</comment>
<evidence type="ECO:0000256" key="6">
    <source>
        <dbReference type="RuleBase" id="RU004057"/>
    </source>
</evidence>
<evidence type="ECO:0000256" key="8">
    <source>
        <dbReference type="SAM" id="Phobius"/>
    </source>
</evidence>
<dbReference type="KEGG" id="nsa:Nitsa_1034"/>
<dbReference type="EMBL" id="CP002452">
    <property type="protein sequence ID" value="ADV46292.1"/>
    <property type="molecule type" value="Genomic_DNA"/>
</dbReference>
<dbReference type="InterPro" id="IPR002898">
    <property type="entry name" value="MotA_ExbB_proton_chnl"/>
</dbReference>
<evidence type="ECO:0000313" key="11">
    <source>
        <dbReference type="Proteomes" id="UP000008633"/>
    </source>
</evidence>
<reference evidence="10 11" key="1">
    <citation type="journal article" date="2011" name="Stand. Genomic Sci.">
        <title>Complete genome sequence of Nitratifractor salsuginis type strain (E9I37-1).</title>
        <authorList>
            <person name="Anderson I."/>
            <person name="Sikorski J."/>
            <person name="Zeytun A."/>
            <person name="Nolan M."/>
            <person name="Lapidus A."/>
            <person name="Lucas S."/>
            <person name="Hammon N."/>
            <person name="Deshpande S."/>
            <person name="Cheng J.F."/>
            <person name="Tapia R."/>
            <person name="Han C."/>
            <person name="Goodwin L."/>
            <person name="Pitluck S."/>
            <person name="Liolios K."/>
            <person name="Pagani I."/>
            <person name="Ivanova N."/>
            <person name="Huntemann M."/>
            <person name="Mavromatis K."/>
            <person name="Ovchinikova G."/>
            <person name="Pati A."/>
            <person name="Chen A."/>
            <person name="Palaniappan K."/>
            <person name="Land M."/>
            <person name="Hauser L."/>
            <person name="Brambilla E.M."/>
            <person name="Ngatchou-Djao O.D."/>
            <person name="Rohde M."/>
            <person name="Tindall B.J."/>
            <person name="Goker M."/>
            <person name="Detter J.C."/>
            <person name="Woyke T."/>
            <person name="Bristow J."/>
            <person name="Eisen J.A."/>
            <person name="Markowitz V."/>
            <person name="Hugenholtz P."/>
            <person name="Klenk H.P."/>
            <person name="Kyrpides N.C."/>
        </authorList>
    </citation>
    <scope>NUCLEOTIDE SEQUENCE [LARGE SCALE GENOMIC DNA]</scope>
    <source>
        <strain evidence="11">DSM 16511 / JCM 12458 / E9I37-1</strain>
    </source>
</reference>
<evidence type="ECO:0000256" key="1">
    <source>
        <dbReference type="ARBA" id="ARBA00004429"/>
    </source>
</evidence>
<dbReference type="RefSeq" id="WP_013553985.1">
    <property type="nucleotide sequence ID" value="NC_014935.1"/>
</dbReference>
<evidence type="ECO:0000256" key="3">
    <source>
        <dbReference type="ARBA" id="ARBA00022692"/>
    </source>
</evidence>
<keyword evidence="4 8" id="KW-1133">Transmembrane helix</keyword>
<dbReference type="Pfam" id="PF01618">
    <property type="entry name" value="MotA_ExbB"/>
    <property type="match status" value="1"/>
</dbReference>
<feature type="domain" description="MotA/TolQ/ExbB proton channel" evidence="9">
    <location>
        <begin position="116"/>
        <end position="202"/>
    </location>
</feature>
<evidence type="ECO:0000256" key="7">
    <source>
        <dbReference type="SAM" id="Coils"/>
    </source>
</evidence>
<comment type="subcellular location">
    <subcellularLocation>
        <location evidence="1">Cell inner membrane</location>
        <topology evidence="1">Multi-pass membrane protein</topology>
    </subcellularLocation>
    <subcellularLocation>
        <location evidence="6">Membrane</location>
        <topology evidence="6">Multi-pass membrane protein</topology>
    </subcellularLocation>
</comment>
<dbReference type="HOGENOM" id="CLU_051138_0_0_7"/>
<gene>
    <name evidence="10" type="ordered locus">Nitsa_1034</name>
</gene>
<organism evidence="10 11">
    <name type="scientific">Nitratifractor salsuginis (strain DSM 16511 / JCM 12458 / E9I37-1)</name>
    <dbReference type="NCBI Taxonomy" id="749222"/>
    <lineage>
        <taxon>Bacteria</taxon>
        <taxon>Pseudomonadati</taxon>
        <taxon>Campylobacterota</taxon>
        <taxon>Epsilonproteobacteria</taxon>
        <taxon>Campylobacterales</taxon>
        <taxon>Sulfurovaceae</taxon>
        <taxon>Nitratifractor</taxon>
    </lineage>
</organism>
<feature type="coiled-coil region" evidence="7">
    <location>
        <begin position="269"/>
        <end position="296"/>
    </location>
</feature>
<keyword evidence="2" id="KW-1003">Cell membrane</keyword>
<dbReference type="GO" id="GO:0005886">
    <property type="term" value="C:plasma membrane"/>
    <property type="evidence" value="ECO:0007669"/>
    <property type="project" value="UniProtKB-SubCell"/>
</dbReference>
<evidence type="ECO:0000259" key="9">
    <source>
        <dbReference type="Pfam" id="PF01618"/>
    </source>
</evidence>
<dbReference type="OrthoDB" id="5359644at2"/>
<evidence type="ECO:0000256" key="2">
    <source>
        <dbReference type="ARBA" id="ARBA00022475"/>
    </source>
</evidence>
<feature type="transmembrane region" description="Helical" evidence="8">
    <location>
        <begin position="42"/>
        <end position="61"/>
    </location>
</feature>
<feature type="transmembrane region" description="Helical" evidence="8">
    <location>
        <begin position="12"/>
        <end position="36"/>
    </location>
</feature>
<keyword evidence="6" id="KW-0813">Transport</keyword>
<evidence type="ECO:0000256" key="5">
    <source>
        <dbReference type="ARBA" id="ARBA00023136"/>
    </source>
</evidence>
<dbReference type="Proteomes" id="UP000008633">
    <property type="component" value="Chromosome"/>
</dbReference>
<keyword evidence="11" id="KW-1185">Reference proteome</keyword>
<reference evidence="11" key="2">
    <citation type="submission" date="2011-01" db="EMBL/GenBank/DDBJ databases">
        <title>The complete genome of Nitratifractor salsuginis DSM 16511.</title>
        <authorList>
            <consortium name="US DOE Joint Genome Institute (JGI-PGF)"/>
            <person name="Lucas S."/>
            <person name="Copeland A."/>
            <person name="Lapidus A."/>
            <person name="Bruce D."/>
            <person name="Goodwin L."/>
            <person name="Pitluck S."/>
            <person name="Kyrpides N."/>
            <person name="Mavromatis K."/>
            <person name="Ivanova N."/>
            <person name="Mikhailova N."/>
            <person name="Zeytun A."/>
            <person name="Detter J.C."/>
            <person name="Tapia R."/>
            <person name="Han C."/>
            <person name="Land M."/>
            <person name="Hauser L."/>
            <person name="Markowitz V."/>
            <person name="Cheng J.-F."/>
            <person name="Hugenholtz P."/>
            <person name="Woyke T."/>
            <person name="Wu D."/>
            <person name="Tindall B."/>
            <person name="Schuetze A."/>
            <person name="Brambilla E."/>
            <person name="Klenk H.-P."/>
            <person name="Eisen J.A."/>
        </authorList>
    </citation>
    <scope>NUCLEOTIDE SEQUENCE [LARGE SCALE GENOMIC DNA]</scope>
    <source>
        <strain evidence="11">DSM 16511 / JCM 12458 / E9I37-1</strain>
    </source>
</reference>
<dbReference type="AlphaFoldDB" id="E6X3L5"/>
<keyword evidence="3 8" id="KW-0812">Transmembrane</keyword>
<dbReference type="GO" id="GO:0015031">
    <property type="term" value="P:protein transport"/>
    <property type="evidence" value="ECO:0007669"/>
    <property type="project" value="UniProtKB-KW"/>
</dbReference>
<keyword evidence="6" id="KW-0653">Protein transport</keyword>
<keyword evidence="7" id="KW-0175">Coiled coil</keyword>